<evidence type="ECO:0000313" key="3">
    <source>
        <dbReference type="Proteomes" id="UP001233172"/>
    </source>
</evidence>
<accession>A0AAD8B2M7</accession>
<evidence type="ECO:0000313" key="2">
    <source>
        <dbReference type="EMBL" id="KAK0045465.1"/>
    </source>
</evidence>
<sequence length="171" mass="19979">VSAKTEVFCGIGSHDIRISCRFDMHISYHLDMNISWHLDMNISWHLDMNISWNLDMNISCHLYMNTSCHLSSGDEHIMLSEHAHMSSTHEHVISSSQYKGTALYQIINETFLNDYNAKLEMILGRIKNIFFNFTFFVGFSTFTINSFQVLELQMLFRFIIHIIMSLPNQAF</sequence>
<feature type="non-terminal residue" evidence="2">
    <location>
        <position position="1"/>
    </location>
</feature>
<dbReference type="Proteomes" id="UP001233172">
    <property type="component" value="Unassembled WGS sequence"/>
</dbReference>
<gene>
    <name evidence="2" type="ORF">Bpfe_025071</name>
</gene>
<comment type="caution">
    <text evidence="2">The sequence shown here is derived from an EMBL/GenBank/DDBJ whole genome shotgun (WGS) entry which is preliminary data.</text>
</comment>
<name>A0AAD8B2M7_BIOPF</name>
<dbReference type="EMBL" id="JASAOG010000180">
    <property type="protein sequence ID" value="KAK0045465.1"/>
    <property type="molecule type" value="Genomic_DNA"/>
</dbReference>
<evidence type="ECO:0000256" key="1">
    <source>
        <dbReference type="SAM" id="Phobius"/>
    </source>
</evidence>
<keyword evidence="1" id="KW-0472">Membrane</keyword>
<reference evidence="2" key="1">
    <citation type="journal article" date="2023" name="PLoS Negl. Trop. Dis.">
        <title>A genome sequence for Biomphalaria pfeifferi, the major vector snail for the human-infecting parasite Schistosoma mansoni.</title>
        <authorList>
            <person name="Bu L."/>
            <person name="Lu L."/>
            <person name="Laidemitt M.R."/>
            <person name="Zhang S.M."/>
            <person name="Mutuku M."/>
            <person name="Mkoji G."/>
            <person name="Steinauer M."/>
            <person name="Loker E.S."/>
        </authorList>
    </citation>
    <scope>NUCLEOTIDE SEQUENCE</scope>
    <source>
        <strain evidence="2">KasaAsao</strain>
    </source>
</reference>
<dbReference type="AlphaFoldDB" id="A0AAD8B2M7"/>
<keyword evidence="1" id="KW-1133">Transmembrane helix</keyword>
<organism evidence="2 3">
    <name type="scientific">Biomphalaria pfeifferi</name>
    <name type="common">Bloodfluke planorb</name>
    <name type="synonym">Freshwater snail</name>
    <dbReference type="NCBI Taxonomy" id="112525"/>
    <lineage>
        <taxon>Eukaryota</taxon>
        <taxon>Metazoa</taxon>
        <taxon>Spiralia</taxon>
        <taxon>Lophotrochozoa</taxon>
        <taxon>Mollusca</taxon>
        <taxon>Gastropoda</taxon>
        <taxon>Heterobranchia</taxon>
        <taxon>Euthyneura</taxon>
        <taxon>Panpulmonata</taxon>
        <taxon>Hygrophila</taxon>
        <taxon>Lymnaeoidea</taxon>
        <taxon>Planorbidae</taxon>
        <taxon>Biomphalaria</taxon>
    </lineage>
</organism>
<reference evidence="2" key="2">
    <citation type="submission" date="2023-04" db="EMBL/GenBank/DDBJ databases">
        <authorList>
            <person name="Bu L."/>
            <person name="Lu L."/>
            <person name="Laidemitt M.R."/>
            <person name="Zhang S.M."/>
            <person name="Mutuku M."/>
            <person name="Mkoji G."/>
            <person name="Steinauer M."/>
            <person name="Loker E.S."/>
        </authorList>
    </citation>
    <scope>NUCLEOTIDE SEQUENCE</scope>
    <source>
        <strain evidence="2">KasaAsao</strain>
        <tissue evidence="2">Whole Snail</tissue>
    </source>
</reference>
<keyword evidence="3" id="KW-1185">Reference proteome</keyword>
<proteinExistence type="predicted"/>
<feature type="transmembrane region" description="Helical" evidence="1">
    <location>
        <begin position="129"/>
        <end position="147"/>
    </location>
</feature>
<keyword evidence="1" id="KW-0812">Transmembrane</keyword>
<protein>
    <submittedName>
        <fullName evidence="2">Uncharacterized protein</fullName>
    </submittedName>
</protein>